<gene>
    <name evidence="6" type="ORF">BSTOLATCC_MIC42069</name>
</gene>
<keyword evidence="3" id="KW-0862">Zinc</keyword>
<dbReference type="AlphaFoldDB" id="A0AAU9JLE6"/>
<accession>A0AAU9JLE6</accession>
<dbReference type="GO" id="GO:0061630">
    <property type="term" value="F:ubiquitin protein ligase activity"/>
    <property type="evidence" value="ECO:0007669"/>
    <property type="project" value="TreeGrafter"/>
</dbReference>
<dbReference type="Pfam" id="PF13639">
    <property type="entry name" value="zf-RING_2"/>
    <property type="match status" value="1"/>
</dbReference>
<evidence type="ECO:0000256" key="3">
    <source>
        <dbReference type="ARBA" id="ARBA00022833"/>
    </source>
</evidence>
<reference evidence="6" key="1">
    <citation type="submission" date="2021-09" db="EMBL/GenBank/DDBJ databases">
        <authorList>
            <consortium name="AG Swart"/>
            <person name="Singh M."/>
            <person name="Singh A."/>
            <person name="Seah K."/>
            <person name="Emmerich C."/>
        </authorList>
    </citation>
    <scope>NUCLEOTIDE SEQUENCE</scope>
    <source>
        <strain evidence="6">ATCC30299</strain>
    </source>
</reference>
<dbReference type="EMBL" id="CAJZBQ010000041">
    <property type="protein sequence ID" value="CAG9326803.1"/>
    <property type="molecule type" value="Genomic_DNA"/>
</dbReference>
<keyword evidence="7" id="KW-1185">Reference proteome</keyword>
<protein>
    <recommendedName>
        <fullName evidence="5">RING-type domain-containing protein</fullName>
    </recommendedName>
</protein>
<dbReference type="PROSITE" id="PS00518">
    <property type="entry name" value="ZF_RING_1"/>
    <property type="match status" value="1"/>
</dbReference>
<evidence type="ECO:0000256" key="4">
    <source>
        <dbReference type="PROSITE-ProRule" id="PRU00175"/>
    </source>
</evidence>
<dbReference type="Proteomes" id="UP001162131">
    <property type="component" value="Unassembled WGS sequence"/>
</dbReference>
<dbReference type="GO" id="GO:0008270">
    <property type="term" value="F:zinc ion binding"/>
    <property type="evidence" value="ECO:0007669"/>
    <property type="project" value="UniProtKB-KW"/>
</dbReference>
<dbReference type="SMART" id="SM00184">
    <property type="entry name" value="RING"/>
    <property type="match status" value="1"/>
</dbReference>
<dbReference type="PANTHER" id="PTHR22791:SF6">
    <property type="entry name" value="RING-TYPE DOMAIN-CONTAINING PROTEIN"/>
    <property type="match status" value="1"/>
</dbReference>
<dbReference type="Gene3D" id="3.30.40.10">
    <property type="entry name" value="Zinc/RING finger domain, C3HC4 (zinc finger)"/>
    <property type="match status" value="1"/>
</dbReference>
<sequence>MSDYRYECPLCCENYNIKNNPKILACGHSFCEECLKTVFKSAKKCPLCDGDIAVENITDLPAKTAIIPSKHASRDDTNWFYPQQDFDNYFVSTSSFKNKFSNNSQAISTTLENGYTPWENSLENNGYPSWWNNITDESPWNFSNTNKISSNGITQDYTSTHNIANSKIRELKGYMDELEKSKQNIKQFCTYANSITLESKNQICQKIQFAKKFLQDLEEKSNKDAENYITLNQIVAKKSIGEIDDKINLINRCLGSLSKVLSNSSGISVSLQMELNQLSSMAIPGANIEFYSYKYDPEWTLESEPSFKVGKLDSQQMPSIYRSSSFNSQSSGSVSPIGKYTPKLAKKVTNYEWYTIDNDKGSRRAGPVIEKQIEKGYKKGAKTWRIHHKDHGEYFAIVNYEDRTFKYFSTNKVFKLERVPSY</sequence>
<keyword evidence="1" id="KW-0479">Metal-binding</keyword>
<name>A0AAU9JLE6_9CILI</name>
<dbReference type="SUPFAM" id="SSF57850">
    <property type="entry name" value="RING/U-box"/>
    <property type="match status" value="1"/>
</dbReference>
<evidence type="ECO:0000256" key="2">
    <source>
        <dbReference type="ARBA" id="ARBA00022771"/>
    </source>
</evidence>
<dbReference type="InterPro" id="IPR001841">
    <property type="entry name" value="Znf_RING"/>
</dbReference>
<evidence type="ECO:0000256" key="1">
    <source>
        <dbReference type="ARBA" id="ARBA00022723"/>
    </source>
</evidence>
<dbReference type="GO" id="GO:0016567">
    <property type="term" value="P:protein ubiquitination"/>
    <property type="evidence" value="ECO:0007669"/>
    <property type="project" value="TreeGrafter"/>
</dbReference>
<dbReference type="InterPro" id="IPR017907">
    <property type="entry name" value="Znf_RING_CS"/>
</dbReference>
<dbReference type="PANTHER" id="PTHR22791">
    <property type="entry name" value="RING-TYPE DOMAIN-CONTAINING PROTEIN"/>
    <property type="match status" value="1"/>
</dbReference>
<comment type="caution">
    <text evidence="6">The sequence shown here is derived from an EMBL/GenBank/DDBJ whole genome shotgun (WGS) entry which is preliminary data.</text>
</comment>
<dbReference type="InterPro" id="IPR051435">
    <property type="entry name" value="RING_finger_E3_ubiq-ligases"/>
</dbReference>
<dbReference type="CDD" id="cd16449">
    <property type="entry name" value="RING-HC"/>
    <property type="match status" value="1"/>
</dbReference>
<feature type="domain" description="RING-type" evidence="5">
    <location>
        <begin position="8"/>
        <end position="49"/>
    </location>
</feature>
<evidence type="ECO:0000259" key="5">
    <source>
        <dbReference type="PROSITE" id="PS50089"/>
    </source>
</evidence>
<evidence type="ECO:0000313" key="7">
    <source>
        <dbReference type="Proteomes" id="UP001162131"/>
    </source>
</evidence>
<evidence type="ECO:0000313" key="6">
    <source>
        <dbReference type="EMBL" id="CAG9326803.1"/>
    </source>
</evidence>
<dbReference type="PROSITE" id="PS50089">
    <property type="entry name" value="ZF_RING_2"/>
    <property type="match status" value="1"/>
</dbReference>
<keyword evidence="2 4" id="KW-0863">Zinc-finger</keyword>
<dbReference type="InterPro" id="IPR013083">
    <property type="entry name" value="Znf_RING/FYVE/PHD"/>
</dbReference>
<organism evidence="6 7">
    <name type="scientific">Blepharisma stoltei</name>
    <dbReference type="NCBI Taxonomy" id="1481888"/>
    <lineage>
        <taxon>Eukaryota</taxon>
        <taxon>Sar</taxon>
        <taxon>Alveolata</taxon>
        <taxon>Ciliophora</taxon>
        <taxon>Postciliodesmatophora</taxon>
        <taxon>Heterotrichea</taxon>
        <taxon>Heterotrichida</taxon>
        <taxon>Blepharismidae</taxon>
        <taxon>Blepharisma</taxon>
    </lineage>
</organism>
<proteinExistence type="predicted"/>